<evidence type="ECO:0000259" key="6">
    <source>
        <dbReference type="Pfam" id="PF00732"/>
    </source>
</evidence>
<comment type="similarity">
    <text evidence="1">Belongs to the GMC oxidoreductase family.</text>
</comment>
<dbReference type="OrthoDB" id="269227at2759"/>
<feature type="binding site" evidence="4">
    <location>
        <begin position="564"/>
        <end position="565"/>
    </location>
    <ligand>
        <name>FAD</name>
        <dbReference type="ChEBI" id="CHEBI:57692"/>
    </ligand>
</feature>
<dbReference type="GeneID" id="2870028"/>
<evidence type="ECO:0000256" key="2">
    <source>
        <dbReference type="ARBA" id="ARBA00023180"/>
    </source>
</evidence>
<gene>
    <name evidence="8" type="ORF">ANIA_10931</name>
</gene>
<dbReference type="GO" id="GO:0050660">
    <property type="term" value="F:flavin adenine dinucleotide binding"/>
    <property type="evidence" value="ECO:0007669"/>
    <property type="project" value="InterPro"/>
</dbReference>
<dbReference type="SUPFAM" id="SSF51905">
    <property type="entry name" value="FAD/NAD(P)-binding domain"/>
    <property type="match status" value="1"/>
</dbReference>
<dbReference type="PIRSF" id="PIRSF000137">
    <property type="entry name" value="Alcohol_oxidase"/>
    <property type="match status" value="1"/>
</dbReference>
<dbReference type="InterPro" id="IPR000172">
    <property type="entry name" value="GMC_OxRdtase_N"/>
</dbReference>
<feature type="active site" description="Proton acceptor" evidence="3">
    <location>
        <position position="563"/>
    </location>
</feature>
<keyword evidence="2" id="KW-0325">Glycoprotein</keyword>
<organism evidence="8 9">
    <name type="scientific">Emericella nidulans (strain FGSC A4 / ATCC 38163 / CBS 112.46 / NRRL 194 / M139)</name>
    <name type="common">Aspergillus nidulans</name>
    <dbReference type="NCBI Taxonomy" id="227321"/>
    <lineage>
        <taxon>Eukaryota</taxon>
        <taxon>Fungi</taxon>
        <taxon>Dikarya</taxon>
        <taxon>Ascomycota</taxon>
        <taxon>Pezizomycotina</taxon>
        <taxon>Eurotiomycetes</taxon>
        <taxon>Eurotiomycetidae</taxon>
        <taxon>Eurotiales</taxon>
        <taxon>Aspergillaceae</taxon>
        <taxon>Aspergillus</taxon>
        <taxon>Aspergillus subgen. Nidulantes</taxon>
    </lineage>
</organism>
<dbReference type="GO" id="GO:0016614">
    <property type="term" value="F:oxidoreductase activity, acting on CH-OH group of donors"/>
    <property type="evidence" value="ECO:0007669"/>
    <property type="project" value="InterPro"/>
</dbReference>
<sequence>MLCSFLPIVLLLALRALCKTYDYIIVGGGTSGIPLAVRLAQSHSVAIVEAGTYYEISYPFAKTPGADVLPVGSDPDTSCKADWGFVTTPQKGANGRRVHFARGKCLGGSPTKEALDTWAEAVDDLSYAFDNIFPYYQRSVAFTPPDHVQRLANATALYNSSAFDPAGGPLQVSFADFVQPFSTWVARGMKAIGLHQTSAFNSGELNGYHYCTSTIRPQDQSRSTSESSFLPGLSTLNPNIYQKTMAKRILFDENKNAIGVEVNSFGISKTLMASREVIVSAGVFQSPQLLMVSGIGPREHLEQHNITVVSELPGVGQGMLDHPFFGPSYRVGVETLTRLANDPKSQVKEYIRWLTKHEGVLTSPVAEFLAWERIPDSLRAGFSEDTRRNLSLFADGWPEVEYMSGAGFLGNISNFYSIQPDDGYEYASILGVLIATTSRGTVTLASNDTSDPPIINPNWLDTESDQQLAVAAFKRIRQAFASEEMRPVVIGEEYYPGPQVQSDEEILDWIRNNMMTLWHPSCTCKMGRADDRMAVVDSQARVFGVNRLRVVDASAFPFLPPGHPQSTCYMLAEKIAEDILEQSGKTEETVRMDLRR</sequence>
<dbReference type="Gene3D" id="3.30.560.10">
    <property type="entry name" value="Glucose Oxidase, domain 3"/>
    <property type="match status" value="1"/>
</dbReference>
<name>C8VCI0_EMENI</name>
<evidence type="ECO:0000259" key="7">
    <source>
        <dbReference type="Pfam" id="PF05199"/>
    </source>
</evidence>
<protein>
    <submittedName>
        <fullName evidence="8">GMC oxidoreductase, putative (AFU_orthologue AFUA_2G15020)</fullName>
    </submittedName>
</protein>
<keyword evidence="4" id="KW-0285">Flavoprotein</keyword>
<dbReference type="HOGENOM" id="CLU_002865_6_3_1"/>
<dbReference type="OMA" id="TQKHGER"/>
<evidence type="ECO:0000313" key="9">
    <source>
        <dbReference type="Proteomes" id="UP000000560"/>
    </source>
</evidence>
<evidence type="ECO:0000256" key="5">
    <source>
        <dbReference type="SAM" id="SignalP"/>
    </source>
</evidence>
<dbReference type="EMBL" id="BN001304">
    <property type="protein sequence ID" value="CBF78527.1"/>
    <property type="molecule type" value="Genomic_DNA"/>
</dbReference>
<dbReference type="GO" id="GO:0016491">
    <property type="term" value="F:oxidoreductase activity"/>
    <property type="evidence" value="ECO:0000318"/>
    <property type="project" value="GO_Central"/>
</dbReference>
<dbReference type="InterPro" id="IPR012132">
    <property type="entry name" value="GMC_OxRdtase"/>
</dbReference>
<evidence type="ECO:0000256" key="1">
    <source>
        <dbReference type="ARBA" id="ARBA00010790"/>
    </source>
</evidence>
<comment type="cofactor">
    <cofactor evidence="4">
        <name>FAD</name>
        <dbReference type="ChEBI" id="CHEBI:57692"/>
    </cofactor>
</comment>
<evidence type="ECO:0000256" key="3">
    <source>
        <dbReference type="PIRSR" id="PIRSR000137-1"/>
    </source>
</evidence>
<accession>C8VCI0</accession>
<dbReference type="GO" id="GO:0044550">
    <property type="term" value="P:secondary metabolite biosynthetic process"/>
    <property type="evidence" value="ECO:0000318"/>
    <property type="project" value="GO_Central"/>
</dbReference>
<dbReference type="InterPro" id="IPR007867">
    <property type="entry name" value="GMC_OxRtase_C"/>
</dbReference>
<dbReference type="STRING" id="227321.C8VCI0"/>
<dbReference type="InterPro" id="IPR036188">
    <property type="entry name" value="FAD/NAD-bd_sf"/>
</dbReference>
<dbReference type="SUPFAM" id="SSF54373">
    <property type="entry name" value="FAD-linked reductases, C-terminal domain"/>
    <property type="match status" value="1"/>
</dbReference>
<feature type="binding site" evidence="4">
    <location>
        <begin position="30"/>
        <end position="31"/>
    </location>
    <ligand>
        <name>FAD</name>
        <dbReference type="ChEBI" id="CHEBI:57692"/>
    </ligand>
</feature>
<dbReference type="KEGG" id="ani:ANIA_10931"/>
<dbReference type="AlphaFoldDB" id="C8VCI0"/>
<proteinExistence type="inferred from homology"/>
<dbReference type="eggNOG" id="KOG1238">
    <property type="taxonomic scope" value="Eukaryota"/>
</dbReference>
<evidence type="ECO:0000313" key="8">
    <source>
        <dbReference type="EMBL" id="CBF78527.1"/>
    </source>
</evidence>
<dbReference type="PANTHER" id="PTHR11552">
    <property type="entry name" value="GLUCOSE-METHANOL-CHOLINE GMC OXIDOREDUCTASE"/>
    <property type="match status" value="1"/>
</dbReference>
<feature type="domain" description="Glucose-methanol-choline oxidoreductase N-terminal" evidence="6">
    <location>
        <begin position="21"/>
        <end position="323"/>
    </location>
</feature>
<keyword evidence="5" id="KW-0732">Signal</keyword>
<dbReference type="RefSeq" id="XP_680638.2">
    <property type="nucleotide sequence ID" value="XM_675546.2"/>
</dbReference>
<keyword evidence="9" id="KW-1185">Reference proteome</keyword>
<feature type="active site" description="Proton donor" evidence="3">
    <location>
        <position position="519"/>
    </location>
</feature>
<evidence type="ECO:0000256" key="4">
    <source>
        <dbReference type="PIRSR" id="PIRSR000137-2"/>
    </source>
</evidence>
<reference evidence="9" key="2">
    <citation type="journal article" date="2009" name="Fungal Genet. Biol.">
        <title>The 2008 update of the Aspergillus nidulans genome annotation: a community effort.</title>
        <authorList>
            <person name="Wortman J.R."/>
            <person name="Gilsenan J.M."/>
            <person name="Joardar V."/>
            <person name="Deegan J."/>
            <person name="Clutterbuck J."/>
            <person name="Andersen M.R."/>
            <person name="Archer D."/>
            <person name="Bencina M."/>
            <person name="Braus G."/>
            <person name="Coutinho P."/>
            <person name="von Dohren H."/>
            <person name="Doonan J."/>
            <person name="Driessen A.J."/>
            <person name="Durek P."/>
            <person name="Espeso E."/>
            <person name="Fekete E."/>
            <person name="Flipphi M."/>
            <person name="Estrada C.G."/>
            <person name="Geysens S."/>
            <person name="Goldman G."/>
            <person name="de Groot P.W."/>
            <person name="Hansen K."/>
            <person name="Harris S.D."/>
            <person name="Heinekamp T."/>
            <person name="Helmstaedt K."/>
            <person name="Henrissat B."/>
            <person name="Hofmann G."/>
            <person name="Homan T."/>
            <person name="Horio T."/>
            <person name="Horiuchi H."/>
            <person name="James S."/>
            <person name="Jones M."/>
            <person name="Karaffa L."/>
            <person name="Karanyi Z."/>
            <person name="Kato M."/>
            <person name="Keller N."/>
            <person name="Kelly D.E."/>
            <person name="Kiel J.A."/>
            <person name="Kim J.M."/>
            <person name="van der Klei I.J."/>
            <person name="Klis F.M."/>
            <person name="Kovalchuk A."/>
            <person name="Krasevec N."/>
            <person name="Kubicek C.P."/>
            <person name="Liu B."/>
            <person name="Maccabe A."/>
            <person name="Meyer V."/>
            <person name="Mirabito P."/>
            <person name="Miskei M."/>
            <person name="Mos M."/>
            <person name="Mullins J."/>
            <person name="Nelson D.R."/>
            <person name="Nielsen J."/>
            <person name="Oakley B.R."/>
            <person name="Osmani S.A."/>
            <person name="Pakula T."/>
            <person name="Paszewski A."/>
            <person name="Paulsen I."/>
            <person name="Pilsyk S."/>
            <person name="Pocsi I."/>
            <person name="Punt P.J."/>
            <person name="Ram A.F."/>
            <person name="Ren Q."/>
            <person name="Robellet X."/>
            <person name="Robson G."/>
            <person name="Seiboth B."/>
            <person name="van Solingen P."/>
            <person name="Specht T."/>
            <person name="Sun J."/>
            <person name="Taheri-Talesh N."/>
            <person name="Takeshita N."/>
            <person name="Ussery D."/>
            <person name="vanKuyk P.A."/>
            <person name="Visser H."/>
            <person name="van de Vondervoort P.J."/>
            <person name="de Vries R.P."/>
            <person name="Walton J."/>
            <person name="Xiang X."/>
            <person name="Xiong Y."/>
            <person name="Zeng A.P."/>
            <person name="Brandt B.W."/>
            <person name="Cornell M.J."/>
            <person name="van den Hondel C.A."/>
            <person name="Visser J."/>
            <person name="Oliver S.G."/>
            <person name="Turner G."/>
        </authorList>
    </citation>
    <scope>GENOME REANNOTATION</scope>
    <source>
        <strain evidence="9">FGSC A4 / ATCC 38163 / CBS 112.46 / NRRL 194 / M139</strain>
    </source>
</reference>
<dbReference type="PANTHER" id="PTHR11552:SF138">
    <property type="entry name" value="DEHYDROGENASE PKFF-RELATED"/>
    <property type="match status" value="1"/>
</dbReference>
<feature type="domain" description="Glucose-methanol-choline oxidoreductase C-terminal" evidence="7">
    <location>
        <begin position="437"/>
        <end position="572"/>
    </location>
</feature>
<feature type="binding site" evidence="4">
    <location>
        <begin position="518"/>
        <end position="519"/>
    </location>
    <ligand>
        <name>FAD</name>
        <dbReference type="ChEBI" id="CHEBI:57692"/>
    </ligand>
</feature>
<feature type="signal peptide" evidence="5">
    <location>
        <begin position="1"/>
        <end position="18"/>
    </location>
</feature>
<dbReference type="Proteomes" id="UP000000560">
    <property type="component" value="Chromosome IV"/>
</dbReference>
<keyword evidence="4" id="KW-0274">FAD</keyword>
<dbReference type="Pfam" id="PF00732">
    <property type="entry name" value="GMC_oxred_N"/>
    <property type="match status" value="1"/>
</dbReference>
<dbReference type="InParanoid" id="C8VCI0"/>
<dbReference type="VEuPathDB" id="FungiDB:AN10931"/>
<dbReference type="Pfam" id="PF05199">
    <property type="entry name" value="GMC_oxred_C"/>
    <property type="match status" value="1"/>
</dbReference>
<dbReference type="Gene3D" id="3.50.50.60">
    <property type="entry name" value="FAD/NAD(P)-binding domain"/>
    <property type="match status" value="1"/>
</dbReference>
<feature type="chain" id="PRO_5002993368" evidence="5">
    <location>
        <begin position="19"/>
        <end position="596"/>
    </location>
</feature>
<reference evidence="9" key="1">
    <citation type="journal article" date="2005" name="Nature">
        <title>Sequencing of Aspergillus nidulans and comparative analysis with A. fumigatus and A. oryzae.</title>
        <authorList>
            <person name="Galagan J.E."/>
            <person name="Calvo S.E."/>
            <person name="Cuomo C."/>
            <person name="Ma L.J."/>
            <person name="Wortman J.R."/>
            <person name="Batzoglou S."/>
            <person name="Lee S.I."/>
            <person name="Basturkmen M."/>
            <person name="Spevak C.C."/>
            <person name="Clutterbuck J."/>
            <person name="Kapitonov V."/>
            <person name="Jurka J."/>
            <person name="Scazzocchio C."/>
            <person name="Farman M."/>
            <person name="Butler J."/>
            <person name="Purcell S."/>
            <person name="Harris S."/>
            <person name="Braus G.H."/>
            <person name="Draht O."/>
            <person name="Busch S."/>
            <person name="D'Enfert C."/>
            <person name="Bouchier C."/>
            <person name="Goldman G.H."/>
            <person name="Bell-Pedersen D."/>
            <person name="Griffiths-Jones S."/>
            <person name="Doonan J.H."/>
            <person name="Yu J."/>
            <person name="Vienken K."/>
            <person name="Pain A."/>
            <person name="Freitag M."/>
            <person name="Selker E.U."/>
            <person name="Archer D.B."/>
            <person name="Penalva M.A."/>
            <person name="Oakley B.R."/>
            <person name="Momany M."/>
            <person name="Tanaka T."/>
            <person name="Kumagai T."/>
            <person name="Asai K."/>
            <person name="Machida M."/>
            <person name="Nierman W.C."/>
            <person name="Denning D.W."/>
            <person name="Caddick M."/>
            <person name="Hynes M."/>
            <person name="Paoletti M."/>
            <person name="Fischer R."/>
            <person name="Miller B."/>
            <person name="Dyer P."/>
            <person name="Sachs M.S."/>
            <person name="Osmani S.A."/>
            <person name="Birren B.W."/>
        </authorList>
    </citation>
    <scope>NUCLEOTIDE SEQUENCE [LARGE SCALE GENOMIC DNA]</scope>
    <source>
        <strain evidence="9">FGSC A4 / ATCC 38163 / CBS 112.46 / NRRL 194 / M139</strain>
    </source>
</reference>